<name>A0A0F9ND76_9ZZZZ</name>
<evidence type="ECO:0000256" key="2">
    <source>
        <dbReference type="ARBA" id="ARBA00022603"/>
    </source>
</evidence>
<accession>A0A0F9ND76</accession>
<dbReference type="InterPro" id="IPR015840">
    <property type="entry name" value="DNA_MeTrfase_ParB"/>
</dbReference>
<comment type="similarity">
    <text evidence="1">Belongs to the N(4)/N(6)-methyltransferase family.</text>
</comment>
<proteinExistence type="inferred from homology"/>
<dbReference type="GO" id="GO:0008170">
    <property type="term" value="F:N-methyltransferase activity"/>
    <property type="evidence" value="ECO:0007669"/>
    <property type="project" value="InterPro"/>
</dbReference>
<dbReference type="InterPro" id="IPR002941">
    <property type="entry name" value="DNA_methylase_N4/N6"/>
</dbReference>
<dbReference type="SUPFAM" id="SSF53335">
    <property type="entry name" value="S-adenosyl-L-methionine-dependent methyltransferases"/>
    <property type="match status" value="1"/>
</dbReference>
<dbReference type="SMART" id="SM00470">
    <property type="entry name" value="ParB"/>
    <property type="match status" value="1"/>
</dbReference>
<dbReference type="InterPro" id="IPR036086">
    <property type="entry name" value="ParB/Sulfiredoxin_sf"/>
</dbReference>
<comment type="caution">
    <text evidence="5">The sequence shown here is derived from an EMBL/GenBank/DDBJ whole genome shotgun (WGS) entry which is preliminary data.</text>
</comment>
<dbReference type="Gene3D" id="3.40.50.150">
    <property type="entry name" value="Vaccinia Virus protein VP39"/>
    <property type="match status" value="1"/>
</dbReference>
<dbReference type="PANTHER" id="PTHR33375:SF1">
    <property type="entry name" value="CHROMOSOME-PARTITIONING PROTEIN PARB-RELATED"/>
    <property type="match status" value="1"/>
</dbReference>
<evidence type="ECO:0000256" key="3">
    <source>
        <dbReference type="ARBA" id="ARBA00022679"/>
    </source>
</evidence>
<dbReference type="Pfam" id="PF01555">
    <property type="entry name" value="N6_N4_Mtase"/>
    <property type="match status" value="1"/>
</dbReference>
<dbReference type="Pfam" id="PF02195">
    <property type="entry name" value="ParB_N"/>
    <property type="match status" value="1"/>
</dbReference>
<dbReference type="GO" id="GO:0005694">
    <property type="term" value="C:chromosome"/>
    <property type="evidence" value="ECO:0007669"/>
    <property type="project" value="TreeGrafter"/>
</dbReference>
<dbReference type="InterPro" id="IPR001091">
    <property type="entry name" value="RM_Methyltransferase"/>
</dbReference>
<evidence type="ECO:0000313" key="5">
    <source>
        <dbReference type="EMBL" id="KKN15944.1"/>
    </source>
</evidence>
<protein>
    <recommendedName>
        <fullName evidence="4">ParB-like N-terminal domain-containing protein</fullName>
    </recommendedName>
</protein>
<dbReference type="EMBL" id="LAZR01003663">
    <property type="protein sequence ID" value="KKN15944.1"/>
    <property type="molecule type" value="Genomic_DNA"/>
</dbReference>
<dbReference type="InterPro" id="IPR003115">
    <property type="entry name" value="ParB_N"/>
</dbReference>
<dbReference type="InterPro" id="IPR029063">
    <property type="entry name" value="SAM-dependent_MTases_sf"/>
</dbReference>
<dbReference type="PIRSF" id="PIRSF036758">
    <property type="entry name" value="Aden_M_ParB"/>
    <property type="match status" value="1"/>
</dbReference>
<reference evidence="5" key="1">
    <citation type="journal article" date="2015" name="Nature">
        <title>Complex archaea that bridge the gap between prokaryotes and eukaryotes.</title>
        <authorList>
            <person name="Spang A."/>
            <person name="Saw J.H."/>
            <person name="Jorgensen S.L."/>
            <person name="Zaremba-Niedzwiedzka K."/>
            <person name="Martijn J."/>
            <person name="Lind A.E."/>
            <person name="van Eijk R."/>
            <person name="Schleper C."/>
            <person name="Guy L."/>
            <person name="Ettema T.J."/>
        </authorList>
    </citation>
    <scope>NUCLEOTIDE SEQUENCE</scope>
</reference>
<evidence type="ECO:0000256" key="1">
    <source>
        <dbReference type="ARBA" id="ARBA00006594"/>
    </source>
</evidence>
<keyword evidence="2" id="KW-0489">Methyltransferase</keyword>
<dbReference type="InterPro" id="IPR050336">
    <property type="entry name" value="Chromosome_partition/occlusion"/>
</dbReference>
<gene>
    <name evidence="5" type="ORF">LCGC14_0980770</name>
</gene>
<dbReference type="GO" id="GO:0045881">
    <property type="term" value="P:positive regulation of sporulation resulting in formation of a cellular spore"/>
    <property type="evidence" value="ECO:0007669"/>
    <property type="project" value="TreeGrafter"/>
</dbReference>
<dbReference type="PANTHER" id="PTHR33375">
    <property type="entry name" value="CHROMOSOME-PARTITIONING PROTEIN PARB-RELATED"/>
    <property type="match status" value="1"/>
</dbReference>
<dbReference type="InterPro" id="IPR002052">
    <property type="entry name" value="DNA_methylase_N6_adenine_CS"/>
</dbReference>
<dbReference type="PRINTS" id="PR00508">
    <property type="entry name" value="S21N4MTFRASE"/>
</dbReference>
<dbReference type="GO" id="GO:0032259">
    <property type="term" value="P:methylation"/>
    <property type="evidence" value="ECO:0007669"/>
    <property type="project" value="UniProtKB-KW"/>
</dbReference>
<dbReference type="Gene3D" id="3.90.1530.10">
    <property type="entry name" value="Conserved hypothetical protein from pyrococcus furiosus pfu- 392566-001, ParB domain"/>
    <property type="match status" value="1"/>
</dbReference>
<dbReference type="PROSITE" id="PS00092">
    <property type="entry name" value="N6_MTASE"/>
    <property type="match status" value="1"/>
</dbReference>
<keyword evidence="3" id="KW-0808">Transferase</keyword>
<evidence type="ECO:0000259" key="4">
    <source>
        <dbReference type="SMART" id="SM00470"/>
    </source>
</evidence>
<dbReference type="GO" id="GO:0003677">
    <property type="term" value="F:DNA binding"/>
    <property type="evidence" value="ECO:0007669"/>
    <property type="project" value="InterPro"/>
</dbReference>
<dbReference type="SUPFAM" id="SSF110849">
    <property type="entry name" value="ParB/Sulfiredoxin"/>
    <property type="match status" value="1"/>
</dbReference>
<dbReference type="AlphaFoldDB" id="A0A0F9ND76"/>
<dbReference type="GO" id="GO:0007059">
    <property type="term" value="P:chromosome segregation"/>
    <property type="evidence" value="ECO:0007669"/>
    <property type="project" value="TreeGrafter"/>
</dbReference>
<feature type="domain" description="ParB-like N-terminal" evidence="4">
    <location>
        <begin position="1"/>
        <end position="85"/>
    </location>
</feature>
<sequence length="416" mass="46725">MKIKIEEIVVGERFRKKFEGVDELATSIKQYGLINPIVLDDSNNLIAGERRLKACILNKMEEVDVRRFGELTDLEKKEIELEENIQRRAFTWQEEVDAKAQLHRLKQKMFGAAVKGHTTNGTWKLKDTAAALGETPGQTSIDIQLSAGMKVFPELAKEKSKTVAYKKMKAKQNALLQEELAKRLKDKGIIDAPNIHLGSCLEHMANIKSESIDLIVTDPPYGINIGKSQTFGKSSPQATYSDGDFETFDLLDKAFAEMYRVLKQNTHMYMFFGIDKYQTVVDLLEKHGFEVHRLPIIWDKGSGSYPSQSTTFVHSYEPFLHISKGKRRLNGTPRDVYAVKRVPPNKKVHPTEKPTGLLRDLIELSSLPGETVLDPFAGSGATLVAAKEKNRKGIGIELDPKFHKAIVDRIGGDSDE</sequence>
<organism evidence="5">
    <name type="scientific">marine sediment metagenome</name>
    <dbReference type="NCBI Taxonomy" id="412755"/>
    <lineage>
        <taxon>unclassified sequences</taxon>
        <taxon>metagenomes</taxon>
        <taxon>ecological metagenomes</taxon>
    </lineage>
</organism>